<dbReference type="EMBL" id="JACHOV010000016">
    <property type="protein sequence ID" value="MBB4642826.1"/>
    <property type="molecule type" value="Genomic_DNA"/>
</dbReference>
<dbReference type="CDD" id="cd07821">
    <property type="entry name" value="PYR_PYL_RCAR_like"/>
    <property type="match status" value="1"/>
</dbReference>
<dbReference type="SUPFAM" id="SSF55961">
    <property type="entry name" value="Bet v1-like"/>
    <property type="match status" value="1"/>
</dbReference>
<dbReference type="RefSeq" id="WP_184477255.1">
    <property type="nucleotide sequence ID" value="NZ_JACHOV010000016.1"/>
</dbReference>
<dbReference type="PANTHER" id="PTHR33789:SF5">
    <property type="entry name" value="BET V I_MAJOR LATEX PROTEIN DOMAIN-CONTAINING PROTEIN"/>
    <property type="match status" value="1"/>
</dbReference>
<dbReference type="InterPro" id="IPR023393">
    <property type="entry name" value="START-like_dom_sf"/>
</dbReference>
<name>A0A840HZJ1_9SPHN</name>
<evidence type="ECO:0000313" key="1">
    <source>
        <dbReference type="EMBL" id="MBB4642826.1"/>
    </source>
</evidence>
<proteinExistence type="predicted"/>
<dbReference type="AlphaFoldDB" id="A0A840HZJ1"/>
<dbReference type="InterPro" id="IPR053249">
    <property type="entry name" value="LFS"/>
</dbReference>
<comment type="caution">
    <text evidence="1">The sequence shown here is derived from an EMBL/GenBank/DDBJ whole genome shotgun (WGS) entry which is preliminary data.</text>
</comment>
<evidence type="ECO:0000313" key="2">
    <source>
        <dbReference type="Proteomes" id="UP000575068"/>
    </source>
</evidence>
<gene>
    <name evidence="1" type="ORF">HNQ99_003162</name>
</gene>
<dbReference type="Gene3D" id="3.30.530.20">
    <property type="match status" value="1"/>
</dbReference>
<organism evidence="1 2">
    <name type="scientific">Rhizorhapis suberifaciens</name>
    <name type="common">corky root of lettuce</name>
    <dbReference type="NCBI Taxonomy" id="13656"/>
    <lineage>
        <taxon>Bacteria</taxon>
        <taxon>Pseudomonadati</taxon>
        <taxon>Pseudomonadota</taxon>
        <taxon>Alphaproteobacteria</taxon>
        <taxon>Sphingomonadales</taxon>
        <taxon>Sphingomonadaceae</taxon>
        <taxon>Rhizorhapis</taxon>
    </lineage>
</organism>
<keyword evidence="2" id="KW-1185">Reference proteome</keyword>
<dbReference type="Pfam" id="PF10604">
    <property type="entry name" value="Polyketide_cyc2"/>
    <property type="match status" value="1"/>
</dbReference>
<accession>A0A840HZJ1</accession>
<sequence length="141" mass="15910">MTISIDATIDAPLERVWAMISDFKNLQRWHPLVERCETKGEGEGAVRTVYFADSWAAEKLERLDQEQHVLHYAIIDGSNPAATGLRGEISLMAADEGRTKLTWISGVDPARADAQALDDYLRIYYPDRIEHLREALRPSNG</sequence>
<dbReference type="InterPro" id="IPR019587">
    <property type="entry name" value="Polyketide_cyclase/dehydratase"/>
</dbReference>
<reference evidence="1 2" key="1">
    <citation type="submission" date="2020-08" db="EMBL/GenBank/DDBJ databases">
        <title>Genomic Encyclopedia of Type Strains, Phase IV (KMG-IV): sequencing the most valuable type-strain genomes for metagenomic binning, comparative biology and taxonomic classification.</title>
        <authorList>
            <person name="Goeker M."/>
        </authorList>
    </citation>
    <scope>NUCLEOTIDE SEQUENCE [LARGE SCALE GENOMIC DNA]</scope>
    <source>
        <strain evidence="1 2">DSM 7465</strain>
    </source>
</reference>
<protein>
    <submittedName>
        <fullName evidence="1">Carbon monoxide dehydrogenase subunit G</fullName>
    </submittedName>
</protein>
<dbReference type="PANTHER" id="PTHR33789">
    <property type="entry name" value="LACHRYMATORY-FACTOR SYNTHASE"/>
    <property type="match status" value="1"/>
</dbReference>
<dbReference type="Proteomes" id="UP000575068">
    <property type="component" value="Unassembled WGS sequence"/>
</dbReference>